<keyword evidence="7" id="KW-0243">Dynein</keyword>
<dbReference type="GO" id="GO:0035974">
    <property type="term" value="C:meiotic spindle pole body"/>
    <property type="evidence" value="ECO:0007669"/>
    <property type="project" value="TreeGrafter"/>
</dbReference>
<feature type="region of interest" description="Disordered" evidence="10">
    <location>
        <begin position="309"/>
        <end position="328"/>
    </location>
</feature>
<keyword evidence="6" id="KW-0067">ATP-binding</keyword>
<proteinExistence type="predicted"/>
<evidence type="ECO:0000256" key="4">
    <source>
        <dbReference type="ARBA" id="ARBA00022701"/>
    </source>
</evidence>
<sequence>MSSAGPSTPAPLNPRPRPSLSALAKREGQEDEKQGSLWEEILGVADKQKGLRRKNVIFLSERNHGRTHLLSHLVTRKKQLKPGLSSHADPQGSRARTGLALGYEIIDVGEEEDAVPPLSVFYPPSSHPNILKLVSTALPPKSLSDTAVVIALDWTKPSSMVQELLTWLSWVEQWAQGFAEQGEVDELHEKLQSYLQHYSEPSANSSTSAYANLGPLLPLGPGTLTLNSAGIPIIVICTKADLMDSVGEEIGIKGGGWEERTDWVQQVLRTICLSYGAALFYTASTQPSTYSILKEYLLHRLYTVPPPLHATSSSPTNPTHPTSSLENTKFPFNHRANVLDRDAVMVPSGWDSWGKIKVLREGFEVEGVKKSWEVSLRRFKSQGQQQDMVDEDGEEGLEGLWAGMIPDTSRAPHHTSPTLTTQTEPEQSFLARHLEALLKDPQRDPRQSFRHAATVIGPMGGSEGLSLPGVEKAMKEMEGSDNTAKDAEGLKEKFAKLGKRDGKANGPLSPSTPGSVGGTTPPMPNEALHNFFQGLLANRGKTATPTHNKPAESR</sequence>
<feature type="compositionally biased region" description="Basic and acidic residues" evidence="10">
    <location>
        <begin position="24"/>
        <end position="34"/>
    </location>
</feature>
<keyword evidence="3" id="KW-0963">Cytoplasm</keyword>
<comment type="subcellular location">
    <subcellularLocation>
        <location evidence="1">Cytoplasm</location>
        <location evidence="1">Cytoskeleton</location>
    </subcellularLocation>
</comment>
<evidence type="ECO:0000256" key="2">
    <source>
        <dbReference type="ARBA" id="ARBA00022448"/>
    </source>
</evidence>
<keyword evidence="8" id="KW-0505">Motor protein</keyword>
<evidence type="ECO:0000256" key="10">
    <source>
        <dbReference type="SAM" id="MobiDB-lite"/>
    </source>
</evidence>
<evidence type="ECO:0000256" key="5">
    <source>
        <dbReference type="ARBA" id="ARBA00022741"/>
    </source>
</evidence>
<dbReference type="Pfam" id="PF05783">
    <property type="entry name" value="DLIC"/>
    <property type="match status" value="2"/>
</dbReference>
<accession>A0AAJ8M0M8</accession>
<evidence type="ECO:0000256" key="8">
    <source>
        <dbReference type="ARBA" id="ARBA00023175"/>
    </source>
</evidence>
<keyword evidence="2" id="KW-0813">Transport</keyword>
<feature type="region of interest" description="Disordered" evidence="10">
    <location>
        <begin position="497"/>
        <end position="554"/>
    </location>
</feature>
<keyword evidence="9" id="KW-0206">Cytoskeleton</keyword>
<dbReference type="GO" id="GO:0005874">
    <property type="term" value="C:microtubule"/>
    <property type="evidence" value="ECO:0007669"/>
    <property type="project" value="UniProtKB-KW"/>
</dbReference>
<dbReference type="GO" id="GO:0045504">
    <property type="term" value="F:dynein heavy chain binding"/>
    <property type="evidence" value="ECO:0007669"/>
    <property type="project" value="TreeGrafter"/>
</dbReference>
<feature type="compositionally biased region" description="Low complexity" evidence="10">
    <location>
        <begin position="311"/>
        <end position="324"/>
    </location>
</feature>
<reference evidence="11" key="3">
    <citation type="submission" date="2024-01" db="EMBL/GenBank/DDBJ databases">
        <authorList>
            <person name="Coelho M.A."/>
            <person name="David-Palma M."/>
            <person name="Shea T."/>
            <person name="Sun S."/>
            <person name="Cuomo C.A."/>
            <person name="Heitman J."/>
        </authorList>
    </citation>
    <scope>NUCLEOTIDE SEQUENCE</scope>
    <source>
        <strain evidence="11">CBS 7841</strain>
    </source>
</reference>
<feature type="compositionally biased region" description="Polar residues" evidence="10">
    <location>
        <begin position="415"/>
        <end position="424"/>
    </location>
</feature>
<dbReference type="GO" id="GO:0005868">
    <property type="term" value="C:cytoplasmic dynein complex"/>
    <property type="evidence" value="ECO:0007669"/>
    <property type="project" value="InterPro"/>
</dbReference>
<reference evidence="11" key="1">
    <citation type="submission" date="2016-06" db="EMBL/GenBank/DDBJ databases">
        <authorList>
            <person name="Cuomo C."/>
            <person name="Litvintseva A."/>
            <person name="Heitman J."/>
            <person name="Chen Y."/>
            <person name="Sun S."/>
            <person name="Springer D."/>
            <person name="Dromer F."/>
            <person name="Young S."/>
            <person name="Zeng Q."/>
            <person name="Chapman S."/>
            <person name="Gujja S."/>
            <person name="Saif S."/>
            <person name="Birren B."/>
        </authorList>
    </citation>
    <scope>NUCLEOTIDE SEQUENCE</scope>
    <source>
        <strain evidence="11">CBS 7841</strain>
    </source>
</reference>
<dbReference type="InterPro" id="IPR022780">
    <property type="entry name" value="Dynein_light_int_chain"/>
</dbReference>
<organism evidence="11 12">
    <name type="scientific">Cryptococcus depauperatus CBS 7841</name>
    <dbReference type="NCBI Taxonomy" id="1295531"/>
    <lineage>
        <taxon>Eukaryota</taxon>
        <taxon>Fungi</taxon>
        <taxon>Dikarya</taxon>
        <taxon>Basidiomycota</taxon>
        <taxon>Agaricomycotina</taxon>
        <taxon>Tremellomycetes</taxon>
        <taxon>Tremellales</taxon>
        <taxon>Cryptococcaceae</taxon>
        <taxon>Cryptococcus</taxon>
    </lineage>
</organism>
<feature type="region of interest" description="Disordered" evidence="10">
    <location>
        <begin position="1"/>
        <end position="34"/>
    </location>
</feature>
<gene>
    <name evidence="11" type="ORF">L203_102768</name>
</gene>
<dbReference type="PANTHER" id="PTHR12688">
    <property type="entry name" value="DYNEIN LIGHT INTERMEDIATE CHAIN"/>
    <property type="match status" value="1"/>
</dbReference>
<keyword evidence="12" id="KW-1185">Reference proteome</keyword>
<reference evidence="11" key="2">
    <citation type="journal article" date="2022" name="Elife">
        <title>Obligate sexual reproduction of a homothallic fungus closely related to the Cryptococcus pathogenic species complex.</title>
        <authorList>
            <person name="Passer A.R."/>
            <person name="Clancey S.A."/>
            <person name="Shea T."/>
            <person name="David-Palma M."/>
            <person name="Averette A.F."/>
            <person name="Boekhout T."/>
            <person name="Porcel B.M."/>
            <person name="Nowrousian M."/>
            <person name="Cuomo C.A."/>
            <person name="Sun S."/>
            <person name="Heitman J."/>
            <person name="Coelho M.A."/>
        </authorList>
    </citation>
    <scope>NUCLEOTIDE SEQUENCE</scope>
    <source>
        <strain evidence="11">CBS 7841</strain>
    </source>
</reference>
<dbReference type="InterPro" id="IPR008467">
    <property type="entry name" value="Dynein1_light_intermed_chain"/>
</dbReference>
<feature type="compositionally biased region" description="Pro residues" evidence="10">
    <location>
        <begin position="8"/>
        <end position="17"/>
    </location>
</feature>
<dbReference type="GO" id="GO:0007018">
    <property type="term" value="P:microtubule-based movement"/>
    <property type="evidence" value="ECO:0007669"/>
    <property type="project" value="InterPro"/>
</dbReference>
<evidence type="ECO:0000313" key="12">
    <source>
        <dbReference type="Proteomes" id="UP000094043"/>
    </source>
</evidence>
<name>A0AAJ8M0M8_9TREE</name>
<evidence type="ECO:0008006" key="13">
    <source>
        <dbReference type="Google" id="ProtNLM"/>
    </source>
</evidence>
<dbReference type="GO" id="GO:0005524">
    <property type="term" value="F:ATP binding"/>
    <property type="evidence" value="ECO:0007669"/>
    <property type="project" value="UniProtKB-KW"/>
</dbReference>
<evidence type="ECO:0000313" key="11">
    <source>
        <dbReference type="EMBL" id="WVN87585.1"/>
    </source>
</evidence>
<evidence type="ECO:0000256" key="9">
    <source>
        <dbReference type="ARBA" id="ARBA00023212"/>
    </source>
</evidence>
<dbReference type="RefSeq" id="XP_066068285.1">
    <property type="nucleotide sequence ID" value="XM_066212188.1"/>
</dbReference>
<evidence type="ECO:0000256" key="6">
    <source>
        <dbReference type="ARBA" id="ARBA00022840"/>
    </source>
</evidence>
<dbReference type="AlphaFoldDB" id="A0AAJ8M0M8"/>
<evidence type="ECO:0000256" key="7">
    <source>
        <dbReference type="ARBA" id="ARBA00023017"/>
    </source>
</evidence>
<evidence type="ECO:0000256" key="1">
    <source>
        <dbReference type="ARBA" id="ARBA00004245"/>
    </source>
</evidence>
<dbReference type="PANTHER" id="PTHR12688:SF0">
    <property type="entry name" value="DYNEIN LIGHT INTERMEDIATE CHAIN"/>
    <property type="match status" value="1"/>
</dbReference>
<dbReference type="KEGG" id="cdep:91086979"/>
<feature type="region of interest" description="Disordered" evidence="10">
    <location>
        <begin position="405"/>
        <end position="424"/>
    </location>
</feature>
<evidence type="ECO:0000256" key="3">
    <source>
        <dbReference type="ARBA" id="ARBA00022490"/>
    </source>
</evidence>
<dbReference type="GeneID" id="91086979"/>
<dbReference type="GO" id="GO:0000226">
    <property type="term" value="P:microtubule cytoskeleton organization"/>
    <property type="evidence" value="ECO:0007669"/>
    <property type="project" value="TreeGrafter"/>
</dbReference>
<keyword evidence="4" id="KW-0493">Microtubule</keyword>
<dbReference type="EMBL" id="CP143786">
    <property type="protein sequence ID" value="WVN87585.1"/>
    <property type="molecule type" value="Genomic_DNA"/>
</dbReference>
<dbReference type="Proteomes" id="UP000094043">
    <property type="component" value="Chromosome 3"/>
</dbReference>
<protein>
    <recommendedName>
        <fullName evidence="13">Dynein light intermediate chain 1, cytosolic</fullName>
    </recommendedName>
</protein>
<keyword evidence="5" id="KW-0547">Nucleotide-binding</keyword>